<dbReference type="Proteomes" id="UP000195128">
    <property type="component" value="Unassembled WGS sequence"/>
</dbReference>
<dbReference type="InterPro" id="IPR005143">
    <property type="entry name" value="TF_LuxR_autoind-bd_dom"/>
</dbReference>
<accession>A0A244ELF5</accession>
<dbReference type="OrthoDB" id="9774661at2"/>
<reference evidence="5 6" key="1">
    <citation type="submission" date="2017-01" db="EMBL/GenBank/DDBJ databases">
        <authorList>
            <person name="Mah S.A."/>
            <person name="Swanson W.J."/>
            <person name="Moy G.W."/>
            <person name="Vacquier V.D."/>
        </authorList>
    </citation>
    <scope>NUCLEOTIDE SEQUENCE [LARGE SCALE GENOMIC DNA]</scope>
    <source>
        <strain evidence="5">PDD-32b-74</strain>
    </source>
</reference>
<dbReference type="PRINTS" id="PR00038">
    <property type="entry name" value="HTHLUXR"/>
</dbReference>
<dbReference type="PANTHER" id="PTHR44688:SF16">
    <property type="entry name" value="DNA-BINDING TRANSCRIPTIONAL ACTIVATOR DEVR_DOSR"/>
    <property type="match status" value="1"/>
</dbReference>
<dbReference type="GO" id="GO:0006355">
    <property type="term" value="P:regulation of DNA-templated transcription"/>
    <property type="evidence" value="ECO:0007669"/>
    <property type="project" value="InterPro"/>
</dbReference>
<evidence type="ECO:0000313" key="5">
    <source>
        <dbReference type="EMBL" id="OUM04854.1"/>
    </source>
</evidence>
<evidence type="ECO:0000313" key="6">
    <source>
        <dbReference type="Proteomes" id="UP000195128"/>
    </source>
</evidence>
<feature type="domain" description="HTH luxR-type" evidence="4">
    <location>
        <begin position="166"/>
        <end position="231"/>
    </location>
</feature>
<evidence type="ECO:0000256" key="2">
    <source>
        <dbReference type="ARBA" id="ARBA00023125"/>
    </source>
</evidence>
<comment type="caution">
    <text evidence="5">The sequence shown here is derived from an EMBL/GenBank/DDBJ whole genome shotgun (WGS) entry which is preliminary data.</text>
</comment>
<dbReference type="Pfam" id="PF03472">
    <property type="entry name" value="Autoind_bind"/>
    <property type="match status" value="1"/>
</dbReference>
<name>A0A244ELF5_PSESX</name>
<dbReference type="SUPFAM" id="SSF75516">
    <property type="entry name" value="Pheromone-binding domain of LuxR-like quorum-sensing transcription factors"/>
    <property type="match status" value="1"/>
</dbReference>
<sequence length="235" mass="26605">MLEDFSGLAKSSHRRDWESHLRKVLCRLGCKTYLLSMTGPAANDISERIITTYPNDWLKRYNDEGFIQIDPIVRHCRRHFVPLFWGAARRRARGRSKEFWSARERYDLSQGVSIPLRYRGMAGSFNVANPMASDEDFSDGVIAPLGVLFILIPFLLEGSQKYLKEPGEQLCSLTLREAEVLKWSGAGKTTWEISRILGCSERTVNFHIANASRKLGSSNRLQAVGVALVQDLISL</sequence>
<dbReference type="SUPFAM" id="SSF46894">
    <property type="entry name" value="C-terminal effector domain of the bipartite response regulators"/>
    <property type="match status" value="1"/>
</dbReference>
<gene>
    <name evidence="5" type="ORF">BW686_24520</name>
</gene>
<keyword evidence="1" id="KW-0805">Transcription regulation</keyword>
<dbReference type="InterPro" id="IPR016032">
    <property type="entry name" value="Sig_transdc_resp-reg_C-effctor"/>
</dbReference>
<dbReference type="Pfam" id="PF00196">
    <property type="entry name" value="GerE"/>
    <property type="match status" value="1"/>
</dbReference>
<keyword evidence="2" id="KW-0238">DNA-binding</keyword>
<dbReference type="InterPro" id="IPR036388">
    <property type="entry name" value="WH-like_DNA-bd_sf"/>
</dbReference>
<dbReference type="AlphaFoldDB" id="A0A244ELF5"/>
<dbReference type="GO" id="GO:0003677">
    <property type="term" value="F:DNA binding"/>
    <property type="evidence" value="ECO:0007669"/>
    <property type="project" value="UniProtKB-KW"/>
</dbReference>
<proteinExistence type="predicted"/>
<dbReference type="CDD" id="cd06170">
    <property type="entry name" value="LuxR_C_like"/>
    <property type="match status" value="1"/>
</dbReference>
<dbReference type="Gene3D" id="3.30.450.80">
    <property type="entry name" value="Transcription factor LuxR-like, autoinducer-binding domain"/>
    <property type="match status" value="1"/>
</dbReference>
<keyword evidence="3" id="KW-0804">Transcription</keyword>
<dbReference type="PROSITE" id="PS50043">
    <property type="entry name" value="HTH_LUXR_2"/>
    <property type="match status" value="1"/>
</dbReference>
<evidence type="ECO:0000256" key="1">
    <source>
        <dbReference type="ARBA" id="ARBA00023015"/>
    </source>
</evidence>
<protein>
    <submittedName>
        <fullName evidence="5">LuxR family transcriptional regulator</fullName>
    </submittedName>
</protein>
<evidence type="ECO:0000256" key="3">
    <source>
        <dbReference type="ARBA" id="ARBA00023163"/>
    </source>
</evidence>
<dbReference type="PROSITE" id="PS00622">
    <property type="entry name" value="HTH_LUXR_1"/>
    <property type="match status" value="1"/>
</dbReference>
<dbReference type="EMBL" id="MTSA01000027">
    <property type="protein sequence ID" value="OUM04854.1"/>
    <property type="molecule type" value="Genomic_DNA"/>
</dbReference>
<dbReference type="InterPro" id="IPR036693">
    <property type="entry name" value="TF_LuxR_autoind-bd_dom_sf"/>
</dbReference>
<dbReference type="PANTHER" id="PTHR44688">
    <property type="entry name" value="DNA-BINDING TRANSCRIPTIONAL ACTIVATOR DEVR_DOSR"/>
    <property type="match status" value="1"/>
</dbReference>
<dbReference type="SMART" id="SM00421">
    <property type="entry name" value="HTH_LUXR"/>
    <property type="match status" value="1"/>
</dbReference>
<organism evidence="5 6">
    <name type="scientific">Pseudomonas syringae</name>
    <dbReference type="NCBI Taxonomy" id="317"/>
    <lineage>
        <taxon>Bacteria</taxon>
        <taxon>Pseudomonadati</taxon>
        <taxon>Pseudomonadota</taxon>
        <taxon>Gammaproteobacteria</taxon>
        <taxon>Pseudomonadales</taxon>
        <taxon>Pseudomonadaceae</taxon>
        <taxon>Pseudomonas</taxon>
    </lineage>
</organism>
<dbReference type="InterPro" id="IPR000792">
    <property type="entry name" value="Tscrpt_reg_LuxR_C"/>
</dbReference>
<evidence type="ECO:0000259" key="4">
    <source>
        <dbReference type="PROSITE" id="PS50043"/>
    </source>
</evidence>
<dbReference type="Gene3D" id="1.10.10.10">
    <property type="entry name" value="Winged helix-like DNA-binding domain superfamily/Winged helix DNA-binding domain"/>
    <property type="match status" value="1"/>
</dbReference>